<sequence>MEHLPRRNYKKLKVGIPKLLLERITPEVTKYLIEKSYPRTAI</sequence>
<protein>
    <submittedName>
        <fullName evidence="1">Uncharacterized protein</fullName>
    </submittedName>
</protein>
<accession>A0A161KIR0</accession>
<evidence type="ECO:0000313" key="2">
    <source>
        <dbReference type="Proteomes" id="UP000093069"/>
    </source>
</evidence>
<dbReference type="AlphaFoldDB" id="A0A161KIR0"/>
<dbReference type="Proteomes" id="UP000093069">
    <property type="component" value="Chromosome I"/>
</dbReference>
<dbReference type="STRING" id="54262.CHITON_0919"/>
<dbReference type="RefSeq" id="WP_269451365.1">
    <property type="nucleotide sequence ID" value="NZ_CP015193.1"/>
</dbReference>
<proteinExistence type="predicted"/>
<gene>
    <name evidence="1" type="ORF">CHITON_0919</name>
</gene>
<dbReference type="EMBL" id="LN999010">
    <property type="protein sequence ID" value="CUX77698.1"/>
    <property type="molecule type" value="Genomic_DNA"/>
</dbReference>
<reference evidence="2" key="1">
    <citation type="submission" date="2016-01" db="EMBL/GenBank/DDBJ databases">
        <authorList>
            <person name="Vorgias C.E."/>
        </authorList>
    </citation>
    <scope>NUCLEOTIDE SEQUENCE [LARGE SCALE GENOMIC DNA]</scope>
</reference>
<evidence type="ECO:0000313" key="1">
    <source>
        <dbReference type="EMBL" id="CUX77698.1"/>
    </source>
</evidence>
<dbReference type="KEGG" id="tch:CHITON_0919"/>
<organism evidence="1 2">
    <name type="scientific">Thermococcus chitonophagus</name>
    <dbReference type="NCBI Taxonomy" id="54262"/>
    <lineage>
        <taxon>Archaea</taxon>
        <taxon>Methanobacteriati</taxon>
        <taxon>Methanobacteriota</taxon>
        <taxon>Thermococci</taxon>
        <taxon>Thermococcales</taxon>
        <taxon>Thermococcaceae</taxon>
        <taxon>Thermococcus</taxon>
    </lineage>
</organism>
<name>A0A161KIR0_9EURY</name>
<dbReference type="GeneID" id="79063637"/>